<evidence type="ECO:0000256" key="2">
    <source>
        <dbReference type="ARBA" id="ARBA00008711"/>
    </source>
</evidence>
<dbReference type="GO" id="GO:0003908">
    <property type="term" value="F:methylated-DNA-[protein]-cysteine S-methyltransferase activity"/>
    <property type="evidence" value="ECO:0007669"/>
    <property type="project" value="UniProtKB-EC"/>
</dbReference>
<dbReference type="OrthoDB" id="1907495at2759"/>
<dbReference type="Pfam" id="PF01035">
    <property type="entry name" value="DNA_binding_1"/>
    <property type="match status" value="1"/>
</dbReference>
<name>A0A0F4Z5A1_RASE3</name>
<comment type="catalytic activity">
    <reaction evidence="11">
        <text>a 6-O-methyl-2'-deoxyguanosine in DNA + L-cysteinyl-[protein] = S-methyl-L-cysteinyl-[protein] + a 2'-deoxyguanosine in DNA</text>
        <dbReference type="Rhea" id="RHEA:24000"/>
        <dbReference type="Rhea" id="RHEA-COMP:10131"/>
        <dbReference type="Rhea" id="RHEA-COMP:10132"/>
        <dbReference type="Rhea" id="RHEA-COMP:11367"/>
        <dbReference type="Rhea" id="RHEA-COMP:11368"/>
        <dbReference type="ChEBI" id="CHEBI:29950"/>
        <dbReference type="ChEBI" id="CHEBI:82612"/>
        <dbReference type="ChEBI" id="CHEBI:85445"/>
        <dbReference type="ChEBI" id="CHEBI:85448"/>
        <dbReference type="EC" id="2.1.1.63"/>
    </reaction>
</comment>
<keyword evidence="5 14" id="KW-0489">Methyltransferase</keyword>
<dbReference type="AlphaFoldDB" id="A0A0F4Z5A1"/>
<evidence type="ECO:0000256" key="12">
    <source>
        <dbReference type="SAM" id="MobiDB-lite"/>
    </source>
</evidence>
<keyword evidence="8" id="KW-0234">DNA repair</keyword>
<dbReference type="Gene3D" id="1.10.10.10">
    <property type="entry name" value="Winged helix-like DNA-binding domain superfamily/Winged helix DNA-binding domain"/>
    <property type="match status" value="1"/>
</dbReference>
<evidence type="ECO:0000256" key="9">
    <source>
        <dbReference type="ARBA" id="ARBA00030795"/>
    </source>
</evidence>
<evidence type="ECO:0000256" key="5">
    <source>
        <dbReference type="ARBA" id="ARBA00022603"/>
    </source>
</evidence>
<evidence type="ECO:0000256" key="4">
    <source>
        <dbReference type="ARBA" id="ARBA00015377"/>
    </source>
</evidence>
<dbReference type="CDD" id="cd06445">
    <property type="entry name" value="ATase"/>
    <property type="match status" value="1"/>
</dbReference>
<dbReference type="PANTHER" id="PTHR10815">
    <property type="entry name" value="METHYLATED-DNA--PROTEIN-CYSTEINE METHYLTRANSFERASE"/>
    <property type="match status" value="1"/>
</dbReference>
<dbReference type="InterPro" id="IPR014048">
    <property type="entry name" value="MethylDNA_cys_MeTrfase_DNA-bd"/>
</dbReference>
<evidence type="ECO:0000256" key="11">
    <source>
        <dbReference type="ARBA" id="ARBA00049348"/>
    </source>
</evidence>
<comment type="similarity">
    <text evidence="2">Belongs to the MGMT family.</text>
</comment>
<feature type="compositionally biased region" description="Polar residues" evidence="12">
    <location>
        <begin position="31"/>
        <end position="46"/>
    </location>
</feature>
<keyword evidence="6 14" id="KW-0808">Transferase</keyword>
<dbReference type="Proteomes" id="UP000053958">
    <property type="component" value="Unassembled WGS sequence"/>
</dbReference>
<dbReference type="InterPro" id="IPR001497">
    <property type="entry name" value="MethylDNA_cys_MeTrfase_AS"/>
</dbReference>
<evidence type="ECO:0000256" key="8">
    <source>
        <dbReference type="ARBA" id="ARBA00023204"/>
    </source>
</evidence>
<organism evidence="14 15">
    <name type="scientific">Rasamsonia emersonii (strain ATCC 16479 / CBS 393.64 / IMI 116815)</name>
    <dbReference type="NCBI Taxonomy" id="1408163"/>
    <lineage>
        <taxon>Eukaryota</taxon>
        <taxon>Fungi</taxon>
        <taxon>Dikarya</taxon>
        <taxon>Ascomycota</taxon>
        <taxon>Pezizomycotina</taxon>
        <taxon>Eurotiomycetes</taxon>
        <taxon>Eurotiomycetidae</taxon>
        <taxon>Eurotiales</taxon>
        <taxon>Trichocomaceae</taxon>
        <taxon>Rasamsonia</taxon>
    </lineage>
</organism>
<dbReference type="GeneID" id="25312528"/>
<evidence type="ECO:0000256" key="3">
    <source>
        <dbReference type="ARBA" id="ARBA00011918"/>
    </source>
</evidence>
<reference evidence="14 15" key="1">
    <citation type="submission" date="2015-04" db="EMBL/GenBank/DDBJ databases">
        <authorList>
            <person name="Heijne W.H."/>
            <person name="Fedorova N.D."/>
            <person name="Nierman W.C."/>
            <person name="Vollebregt A.W."/>
            <person name="Zhao Z."/>
            <person name="Wu L."/>
            <person name="Kumar M."/>
            <person name="Stam H."/>
            <person name="van den Berg M.A."/>
            <person name="Pel H.J."/>
        </authorList>
    </citation>
    <scope>NUCLEOTIDE SEQUENCE [LARGE SCALE GENOMIC DNA]</scope>
    <source>
        <strain evidence="14 15">CBS 393.64</strain>
    </source>
</reference>
<evidence type="ECO:0000256" key="7">
    <source>
        <dbReference type="ARBA" id="ARBA00022763"/>
    </source>
</evidence>
<comment type="caution">
    <text evidence="14">The sequence shown here is derived from an EMBL/GenBank/DDBJ whole genome shotgun (WGS) entry which is preliminary data.</text>
</comment>
<feature type="domain" description="Methylated-DNA-[protein]-cysteine S-methyltransferase DNA binding" evidence="13">
    <location>
        <begin position="93"/>
        <end position="178"/>
    </location>
</feature>
<dbReference type="PANTHER" id="PTHR10815:SF13">
    <property type="entry name" value="METHYLATED-DNA--PROTEIN-CYSTEINE METHYLTRANSFERASE"/>
    <property type="match status" value="1"/>
</dbReference>
<feature type="region of interest" description="Disordered" evidence="12">
    <location>
        <begin position="1"/>
        <end position="74"/>
    </location>
</feature>
<evidence type="ECO:0000313" key="15">
    <source>
        <dbReference type="Proteomes" id="UP000053958"/>
    </source>
</evidence>
<dbReference type="PROSITE" id="PS00374">
    <property type="entry name" value="MGMT"/>
    <property type="match status" value="1"/>
</dbReference>
<dbReference type="NCBIfam" id="TIGR00589">
    <property type="entry name" value="ogt"/>
    <property type="match status" value="1"/>
</dbReference>
<evidence type="ECO:0000313" key="14">
    <source>
        <dbReference type="EMBL" id="KKA25520.1"/>
    </source>
</evidence>
<evidence type="ECO:0000259" key="13">
    <source>
        <dbReference type="Pfam" id="PF01035"/>
    </source>
</evidence>
<dbReference type="GO" id="GO:0032259">
    <property type="term" value="P:methylation"/>
    <property type="evidence" value="ECO:0007669"/>
    <property type="project" value="UniProtKB-KW"/>
</dbReference>
<dbReference type="EMBL" id="LASV01000019">
    <property type="protein sequence ID" value="KKA25520.1"/>
    <property type="molecule type" value="Genomic_DNA"/>
</dbReference>
<keyword evidence="7" id="KW-0227">DNA damage</keyword>
<dbReference type="EC" id="2.1.1.63" evidence="3"/>
<dbReference type="RefSeq" id="XP_013332132.1">
    <property type="nucleotide sequence ID" value="XM_013476678.1"/>
</dbReference>
<dbReference type="STRING" id="1408163.A0A0F4Z5A1"/>
<evidence type="ECO:0000256" key="1">
    <source>
        <dbReference type="ARBA" id="ARBA00001286"/>
    </source>
</evidence>
<accession>A0A0F4Z5A1</accession>
<gene>
    <name evidence="14" type="ORF">T310_0474</name>
</gene>
<dbReference type="InterPro" id="IPR036388">
    <property type="entry name" value="WH-like_DNA-bd_sf"/>
</dbReference>
<keyword evidence="15" id="KW-1185">Reference proteome</keyword>
<evidence type="ECO:0000256" key="6">
    <source>
        <dbReference type="ARBA" id="ARBA00022679"/>
    </source>
</evidence>
<proteinExistence type="inferred from homology"/>
<dbReference type="InterPro" id="IPR036217">
    <property type="entry name" value="MethylDNA_cys_MeTrfase_DNAb"/>
</dbReference>
<comment type="catalytic activity">
    <reaction evidence="1">
        <text>a 4-O-methyl-thymidine in DNA + L-cysteinyl-[protein] = a thymidine in DNA + S-methyl-L-cysteinyl-[protein]</text>
        <dbReference type="Rhea" id="RHEA:53428"/>
        <dbReference type="Rhea" id="RHEA-COMP:10131"/>
        <dbReference type="Rhea" id="RHEA-COMP:10132"/>
        <dbReference type="Rhea" id="RHEA-COMP:13555"/>
        <dbReference type="Rhea" id="RHEA-COMP:13556"/>
        <dbReference type="ChEBI" id="CHEBI:29950"/>
        <dbReference type="ChEBI" id="CHEBI:82612"/>
        <dbReference type="ChEBI" id="CHEBI:137386"/>
        <dbReference type="ChEBI" id="CHEBI:137387"/>
        <dbReference type="EC" id="2.1.1.63"/>
    </reaction>
</comment>
<protein>
    <recommendedName>
        <fullName evidence="4">Methylated-DNA--protein-cysteine methyltransferase</fullName>
        <ecNumber evidence="3">2.1.1.63</ecNumber>
    </recommendedName>
    <alternativeName>
        <fullName evidence="9">6-O-methylguanine-DNA methyltransferase</fullName>
    </alternativeName>
    <alternativeName>
        <fullName evidence="10">O-6-methylguanine-DNA-alkyltransferase</fullName>
    </alternativeName>
</protein>
<dbReference type="GO" id="GO:0006281">
    <property type="term" value="P:DNA repair"/>
    <property type="evidence" value="ECO:0007669"/>
    <property type="project" value="UniProtKB-KW"/>
</dbReference>
<evidence type="ECO:0000256" key="10">
    <source>
        <dbReference type="ARBA" id="ARBA00031621"/>
    </source>
</evidence>
<dbReference type="SUPFAM" id="SSF46767">
    <property type="entry name" value="Methylated DNA-protein cysteine methyltransferase, C-terminal domain"/>
    <property type="match status" value="1"/>
</dbReference>
<sequence>MTVGIGISPEEKGISSPTPISPEKSLIPQPNMASSSTSVARTTNTRQKQRQKSAAEAESKPTPTPTPTLHPSLDRTLVKKSLSRIATHPTLTPFRRRVYRTLLSVPPGRWTTYASLSAYLGSGPRAIGNAMRTNPFAPAVPCHRVLATDRTLGGYKGAWNNGGEYSVEKRRLLVEEGVEFDEKGRARGECFTEFVDLDLGMMKD</sequence>